<keyword evidence="2 10" id="KW-0158">Chromosome</keyword>
<sequence>MSSAARYTVSASRLATVLQQWQSAADAGEATAAQCGGWACVFGERSVNTPENQRGQAMVQYLLEAKEPVTNAAAIITKEVTLFIHADGVDIAPPATKAEHHAVEVVSGVEAAKPRIAALLSGKVIGAPLNEFAIQEGAFAAAFVEAVKSTLPSDAILSAAPVLGELLFVKDEAALSCVEKAAGLCCAVFRRYARDHIASEMSERSPKKLYDVRQMLYAKLEHPNTIQGLERLDTEEFSLVTGLPPCIFHKGTYKSQLNVDEDTLKASCNAPTHGDVVVVRYGLKNAGYTAFLGRTLLVASSAPPNAKEAYQFAYDVSAKLMEALVPGAKVNDVYATVVQYATELNATLAAKLSKTLGFSTGLLVLEARGTISPKGTATVADGMSFVTRVVLEGVASDGAEDTFDVELTDTVVVHNGVAELKTKVARKVEEILYEDLEDTAGDEDAAASAQAQRNLSKITRQGQSETVILSREAQREQQLRQLLSELHEEFLAAGGKKGSQTSTEEYRTCDVGRLAFGELNPYKPDDRLPPQEGKNGIVVQTDKKVVWLPVCGRPVSFHISTINKVDVKAEGDKYTMTVTFHSMQESNVGYKMNRTKVFVKELTYSSTRDVFTDAQIAIQGVQQRIKNEDAARKRALTSASSGRLTLAPNPLRLPTVKIRPPITSSSRQNKGCVGNLELHANGLRFSFLGGVPVDMLFDNIKHVIFQPAVKSIYVIYHVTLKKPIEINRKSVTEIQFVAEVMESSELASGVRRSYEEELQAEERDEERIKQTNKQFITFAYAVEERSKIRTQLPTSQFAFDGVHARSMTTFKASREVLWAITDIPAFTQSAEDIEVVSFERVIPGGATFDMSFILKDYNKPVVTISSIPRNSLENIKDWCLSARLYYMETTVNPNWRVTMKDIREDPDWDPWLRGEGWSVLNNETNDEEDEEGGDADSDSDSDSTYYEDEDEDEESSDSDDSSWLEDEESDVDADSDASDDSSDADWDELERKAAAKDRAHRYSDDDEDRPRKRARTAAAHSSSSAPPAAPASRPTKMPINMGPRGTGVPPARRF</sequence>
<dbReference type="FunFam" id="2.30.29.30:FF:000017">
    <property type="entry name" value="FACT complex subunit SPT16"/>
    <property type="match status" value="1"/>
</dbReference>
<evidence type="ECO:0000256" key="11">
    <source>
        <dbReference type="SAM" id="MobiDB-lite"/>
    </source>
</evidence>
<evidence type="ECO:0000256" key="3">
    <source>
        <dbReference type="ARBA" id="ARBA00022705"/>
    </source>
</evidence>
<dbReference type="Pfam" id="PF08644">
    <property type="entry name" value="SPT16"/>
    <property type="match status" value="1"/>
</dbReference>
<dbReference type="SMART" id="SM01286">
    <property type="entry name" value="SPT16"/>
    <property type="match status" value="1"/>
</dbReference>
<dbReference type="AlphaFoldDB" id="A0A0M9G1H3"/>
<keyword evidence="6" id="KW-0175">Coiled coil</keyword>
<dbReference type="InterPro" id="IPR011993">
    <property type="entry name" value="PH-like_dom_sf"/>
</dbReference>
<dbReference type="SMART" id="SM01287">
    <property type="entry name" value="Rtt106"/>
    <property type="match status" value="1"/>
</dbReference>
<evidence type="ECO:0000256" key="9">
    <source>
        <dbReference type="ARBA" id="ARBA00023242"/>
    </source>
</evidence>
<evidence type="ECO:0000256" key="6">
    <source>
        <dbReference type="ARBA" id="ARBA00023054"/>
    </source>
</evidence>
<dbReference type="VEuPathDB" id="TriTrypDB:LpyrH10_08_0050"/>
<dbReference type="FunFam" id="2.30.29.150:FF:000006">
    <property type="entry name" value="Transcription factor-like protein"/>
    <property type="match status" value="1"/>
</dbReference>
<reference evidence="14 15" key="1">
    <citation type="submission" date="2015-07" db="EMBL/GenBank/DDBJ databases">
        <title>High-quality genome of monoxenous trypanosomatid Leptomonas pyrrhocoris.</title>
        <authorList>
            <person name="Flegontov P."/>
            <person name="Butenko A."/>
            <person name="Firsov S."/>
            <person name="Vlcek C."/>
            <person name="Logacheva M.D."/>
            <person name="Field M."/>
            <person name="Filatov D."/>
            <person name="Flegontova O."/>
            <person name="Gerasimov E."/>
            <person name="Jackson A.P."/>
            <person name="Kelly S."/>
            <person name="Opperdoes F."/>
            <person name="O'Reilly A."/>
            <person name="Votypka J."/>
            <person name="Yurchenko V."/>
            <person name="Lukes J."/>
        </authorList>
    </citation>
    <scope>NUCLEOTIDE SEQUENCE [LARGE SCALE GENOMIC DNA]</scope>
    <source>
        <strain evidence="14">H10</strain>
    </source>
</reference>
<protein>
    <recommendedName>
        <fullName evidence="10">FACT complex subunit</fullName>
    </recommendedName>
</protein>
<comment type="similarity">
    <text evidence="1 10">Belongs to the peptidase M24 family. SPT16 subfamily.</text>
</comment>
<evidence type="ECO:0000256" key="7">
    <source>
        <dbReference type="ARBA" id="ARBA00023163"/>
    </source>
</evidence>
<feature type="compositionally biased region" description="Low complexity" evidence="11">
    <location>
        <begin position="1016"/>
        <end position="1034"/>
    </location>
</feature>
<keyword evidence="15" id="KW-1185">Reference proteome</keyword>
<gene>
    <name evidence="14" type="ORF">ABB37_04556</name>
</gene>
<keyword evidence="7 10" id="KW-0804">Transcription</keyword>
<dbReference type="RefSeq" id="XP_015658695.1">
    <property type="nucleotide sequence ID" value="XM_015802251.1"/>
</dbReference>
<evidence type="ECO:0000256" key="1">
    <source>
        <dbReference type="ARBA" id="ARBA00010779"/>
    </source>
</evidence>
<dbReference type="InterPro" id="IPR000994">
    <property type="entry name" value="Pept_M24"/>
</dbReference>
<keyword evidence="4 10" id="KW-0227">DNA damage</keyword>
<dbReference type="InterPro" id="IPR056595">
    <property type="entry name" value="Fact-SPT16_PH"/>
</dbReference>
<dbReference type="FunFam" id="3.90.230.10:FF:000021">
    <property type="entry name" value="Transcription factor-like protein"/>
    <property type="match status" value="1"/>
</dbReference>
<comment type="caution">
    <text evidence="14">The sequence shown here is derived from an EMBL/GenBank/DDBJ whole genome shotgun (WGS) entry which is preliminary data.</text>
</comment>
<feature type="domain" description="FACT complex subunit SPT16 middle" evidence="12">
    <location>
        <begin position="537"/>
        <end position="685"/>
    </location>
</feature>
<dbReference type="PANTHER" id="PTHR13980:SF15">
    <property type="entry name" value="FACT COMPLEX SUBUNIT SPT16"/>
    <property type="match status" value="1"/>
</dbReference>
<dbReference type="InterPro" id="IPR048969">
    <property type="entry name" value="FACT_SPT16_C"/>
</dbReference>
<evidence type="ECO:0000256" key="2">
    <source>
        <dbReference type="ARBA" id="ARBA00022454"/>
    </source>
</evidence>
<dbReference type="GeneID" id="26904847"/>
<dbReference type="SUPFAM" id="SSF55920">
    <property type="entry name" value="Creatinase/aminopeptidase"/>
    <property type="match status" value="1"/>
</dbReference>
<evidence type="ECO:0000256" key="5">
    <source>
        <dbReference type="ARBA" id="ARBA00023015"/>
    </source>
</evidence>
<evidence type="ECO:0000256" key="4">
    <source>
        <dbReference type="ARBA" id="ARBA00022763"/>
    </source>
</evidence>
<dbReference type="GO" id="GO:0031491">
    <property type="term" value="F:nucleosome binding"/>
    <property type="evidence" value="ECO:0007669"/>
    <property type="project" value="TreeGrafter"/>
</dbReference>
<dbReference type="Pfam" id="PF00557">
    <property type="entry name" value="Peptidase_M24"/>
    <property type="match status" value="1"/>
</dbReference>
<accession>A0A0M9G1H3</accession>
<dbReference type="Proteomes" id="UP000037923">
    <property type="component" value="Unassembled WGS sequence"/>
</dbReference>
<dbReference type="EMBL" id="LGTL01000008">
    <property type="protein sequence ID" value="KPA80256.1"/>
    <property type="molecule type" value="Genomic_DNA"/>
</dbReference>
<dbReference type="Gene3D" id="3.90.230.10">
    <property type="entry name" value="Creatinase/methionine aminopeptidase superfamily"/>
    <property type="match status" value="1"/>
</dbReference>
<dbReference type="InterPro" id="IPR040258">
    <property type="entry name" value="Spt16"/>
</dbReference>
<dbReference type="Gene3D" id="2.30.29.30">
    <property type="entry name" value="Pleckstrin-homology domain (PH domain)/Phosphotyrosine-binding domain (PTB)"/>
    <property type="match status" value="1"/>
</dbReference>
<feature type="compositionally biased region" description="Acidic residues" evidence="11">
    <location>
        <begin position="924"/>
        <end position="988"/>
    </location>
</feature>
<dbReference type="OrthoDB" id="10251642at2759"/>
<name>A0A0M9G1H3_LEPPY</name>
<dbReference type="Gene3D" id="2.30.29.210">
    <property type="entry name" value="FACT complex subunit Spt16p/Cdc68p"/>
    <property type="match status" value="1"/>
</dbReference>
<keyword evidence="8 10" id="KW-0234">DNA repair</keyword>
<dbReference type="InterPro" id="IPR036005">
    <property type="entry name" value="Creatinase/aminopeptidase-like"/>
</dbReference>
<dbReference type="Pfam" id="PF21091">
    <property type="entry name" value="SPT16_C"/>
    <property type="match status" value="1"/>
</dbReference>
<evidence type="ECO:0000259" key="12">
    <source>
        <dbReference type="SMART" id="SM01286"/>
    </source>
</evidence>
<dbReference type="GO" id="GO:0006281">
    <property type="term" value="P:DNA repair"/>
    <property type="evidence" value="ECO:0007669"/>
    <property type="project" value="UniProtKB-UniRule"/>
</dbReference>
<keyword evidence="9 10" id="KW-0539">Nucleus</keyword>
<dbReference type="FunFam" id="2.30.29.210:FF:000004">
    <property type="entry name" value="Transcription factor-like protein"/>
    <property type="match status" value="1"/>
</dbReference>
<feature type="domain" description="Histone chaperone RTT106/FACT complex subunit SPT16-like middle" evidence="13">
    <location>
        <begin position="799"/>
        <end position="889"/>
    </location>
</feature>
<keyword evidence="3 10" id="KW-0235">DNA replication</keyword>
<dbReference type="OMA" id="DWCLSAR"/>
<organism evidence="14 15">
    <name type="scientific">Leptomonas pyrrhocoris</name>
    <name type="common">Firebug parasite</name>
    <dbReference type="NCBI Taxonomy" id="157538"/>
    <lineage>
        <taxon>Eukaryota</taxon>
        <taxon>Discoba</taxon>
        <taxon>Euglenozoa</taxon>
        <taxon>Kinetoplastea</taxon>
        <taxon>Metakinetoplastina</taxon>
        <taxon>Trypanosomatida</taxon>
        <taxon>Trypanosomatidae</taxon>
        <taxon>Leishmaniinae</taxon>
        <taxon>Leptomonas</taxon>
    </lineage>
</organism>
<dbReference type="Pfam" id="PF24824">
    <property type="entry name" value="PH_SPT16"/>
    <property type="match status" value="1"/>
</dbReference>
<evidence type="ECO:0000259" key="13">
    <source>
        <dbReference type="SMART" id="SM01287"/>
    </source>
</evidence>
<feature type="compositionally biased region" description="Basic and acidic residues" evidence="11">
    <location>
        <begin position="989"/>
        <end position="1003"/>
    </location>
</feature>
<dbReference type="InterPro" id="IPR013953">
    <property type="entry name" value="FACT_SPT16_M"/>
</dbReference>
<keyword evidence="5 10" id="KW-0805">Transcription regulation</keyword>
<dbReference type="Pfam" id="PF08512">
    <property type="entry name" value="Rttp106-like_middle"/>
    <property type="match status" value="1"/>
</dbReference>
<evidence type="ECO:0000313" key="15">
    <source>
        <dbReference type="Proteomes" id="UP000037923"/>
    </source>
</evidence>
<dbReference type="GO" id="GO:0006260">
    <property type="term" value="P:DNA replication"/>
    <property type="evidence" value="ECO:0007669"/>
    <property type="project" value="UniProtKB-KW"/>
</dbReference>
<comment type="function">
    <text evidence="10">Component of the FACT complex, a general chromatin factor that acts to reorganize nucleosomes. The FACT complex is involved in multiple processes that require DNA as a template such as mRNA elongation, DNA replication and DNA repair. During transcription elongation the FACT complex acts as a histone chaperone that both destabilizes and restores nucleosomal structure. It facilitates the passage of RNA polymerase II and transcription by promoting the dissociation of one histone H2A-H2B dimer from the nucleosome, then subsequently promotes the reestablishment of the nucleosome following the passage of RNA polymerase II.</text>
</comment>
<dbReference type="PANTHER" id="PTHR13980">
    <property type="entry name" value="CDC68 RELATED"/>
    <property type="match status" value="1"/>
</dbReference>
<feature type="region of interest" description="Disordered" evidence="11">
    <location>
        <begin position="923"/>
        <end position="1054"/>
    </location>
</feature>
<evidence type="ECO:0000256" key="8">
    <source>
        <dbReference type="ARBA" id="ARBA00023204"/>
    </source>
</evidence>
<evidence type="ECO:0000313" key="14">
    <source>
        <dbReference type="EMBL" id="KPA80256.1"/>
    </source>
</evidence>
<dbReference type="InterPro" id="IPR013719">
    <property type="entry name" value="RTT106/SPT16-like_middle_dom"/>
</dbReference>
<dbReference type="Gene3D" id="2.30.29.150">
    <property type="match status" value="1"/>
</dbReference>
<dbReference type="GO" id="GO:0006368">
    <property type="term" value="P:transcription elongation by RNA polymerase II"/>
    <property type="evidence" value="ECO:0007669"/>
    <property type="project" value="TreeGrafter"/>
</dbReference>
<comment type="subcellular location">
    <subcellularLocation>
        <location evidence="10">Nucleus</location>
    </subcellularLocation>
    <subcellularLocation>
        <location evidence="10">Chromosome</location>
    </subcellularLocation>
</comment>
<proteinExistence type="inferred from homology"/>
<comment type="subunit">
    <text evidence="10">Component of the FACT complex.</text>
</comment>
<evidence type="ECO:0000256" key="10">
    <source>
        <dbReference type="RuleBase" id="RU367052"/>
    </source>
</evidence>
<dbReference type="GO" id="GO:0035101">
    <property type="term" value="C:FACT complex"/>
    <property type="evidence" value="ECO:0007669"/>
    <property type="project" value="UniProtKB-UniRule"/>
</dbReference>